<gene>
    <name evidence="2" type="ORF">CLV88_11349</name>
</gene>
<sequence>MGFKLLNHSLGLILGNLPQSLRLSSPLAALLLIALIVVGPSYFVQETSPEAATQVSGQSVLLNLLVAIATLWVAVAWHRFVLLEEYPSGVVPAFHGGRILAYFGYGLLLALIIALTAGVIGAIVGFALVWAPILMIAGLAVVAIGASWAFYRLSPVLPSAAIGNSMKLKEAWEATKPLSGAILGAMVIYVVAIFVLMFVGALIGGFIPILGGVLLLFANWFYILLGISFLTTLYGVAIEGRTID</sequence>
<reference evidence="2 3" key="1">
    <citation type="submission" date="2018-03" db="EMBL/GenBank/DDBJ databases">
        <title>Genomic Encyclopedia of Archaeal and Bacterial Type Strains, Phase II (KMG-II): from individual species to whole genera.</title>
        <authorList>
            <person name="Goeker M."/>
        </authorList>
    </citation>
    <scope>NUCLEOTIDE SEQUENCE [LARGE SCALE GENOMIC DNA]</scope>
    <source>
        <strain evidence="2 3">DSM 100673</strain>
    </source>
</reference>
<evidence type="ECO:0000313" key="2">
    <source>
        <dbReference type="EMBL" id="PSL17978.1"/>
    </source>
</evidence>
<feature type="transmembrane region" description="Helical" evidence="1">
    <location>
        <begin position="55"/>
        <end position="78"/>
    </location>
</feature>
<organism evidence="2 3">
    <name type="scientific">Shimia abyssi</name>
    <dbReference type="NCBI Taxonomy" id="1662395"/>
    <lineage>
        <taxon>Bacteria</taxon>
        <taxon>Pseudomonadati</taxon>
        <taxon>Pseudomonadota</taxon>
        <taxon>Alphaproteobacteria</taxon>
        <taxon>Rhodobacterales</taxon>
        <taxon>Roseobacteraceae</taxon>
    </lineage>
</organism>
<dbReference type="RefSeq" id="WP_106609590.1">
    <property type="nucleotide sequence ID" value="NZ_PYGJ01000013.1"/>
</dbReference>
<feature type="transmembrane region" description="Helical" evidence="1">
    <location>
        <begin position="99"/>
        <end position="123"/>
    </location>
</feature>
<keyword evidence="3" id="KW-1185">Reference proteome</keyword>
<dbReference type="OrthoDB" id="7704812at2"/>
<dbReference type="Proteomes" id="UP000240418">
    <property type="component" value="Unassembled WGS sequence"/>
</dbReference>
<dbReference type="EMBL" id="PYGJ01000013">
    <property type="protein sequence ID" value="PSL17978.1"/>
    <property type="molecule type" value="Genomic_DNA"/>
</dbReference>
<accession>A0A2P8F8E6</accession>
<evidence type="ECO:0008006" key="4">
    <source>
        <dbReference type="Google" id="ProtNLM"/>
    </source>
</evidence>
<proteinExistence type="predicted"/>
<evidence type="ECO:0000256" key="1">
    <source>
        <dbReference type="SAM" id="Phobius"/>
    </source>
</evidence>
<feature type="transmembrane region" description="Helical" evidence="1">
    <location>
        <begin position="213"/>
        <end position="237"/>
    </location>
</feature>
<feature type="transmembrane region" description="Helical" evidence="1">
    <location>
        <begin position="21"/>
        <end position="43"/>
    </location>
</feature>
<keyword evidence="1" id="KW-0472">Membrane</keyword>
<evidence type="ECO:0000313" key="3">
    <source>
        <dbReference type="Proteomes" id="UP000240418"/>
    </source>
</evidence>
<dbReference type="AlphaFoldDB" id="A0A2P8F8E6"/>
<keyword evidence="1" id="KW-1133">Transmembrane helix</keyword>
<feature type="transmembrane region" description="Helical" evidence="1">
    <location>
        <begin position="186"/>
        <end position="207"/>
    </location>
</feature>
<keyword evidence="1" id="KW-0812">Transmembrane</keyword>
<protein>
    <recommendedName>
        <fullName evidence="4">Glycerophosphoryl diester phosphodiesterase membrane domain-containing protein</fullName>
    </recommendedName>
</protein>
<comment type="caution">
    <text evidence="2">The sequence shown here is derived from an EMBL/GenBank/DDBJ whole genome shotgun (WGS) entry which is preliminary data.</text>
</comment>
<feature type="transmembrane region" description="Helical" evidence="1">
    <location>
        <begin position="129"/>
        <end position="151"/>
    </location>
</feature>
<name>A0A2P8F8E6_9RHOB</name>